<evidence type="ECO:0000259" key="3">
    <source>
        <dbReference type="PROSITE" id="PS50977"/>
    </source>
</evidence>
<dbReference type="InterPro" id="IPR050624">
    <property type="entry name" value="HTH-type_Tx_Regulator"/>
</dbReference>
<dbReference type="InterPro" id="IPR001647">
    <property type="entry name" value="HTH_TetR"/>
</dbReference>
<dbReference type="Gene3D" id="1.10.357.10">
    <property type="entry name" value="Tetracycline Repressor, domain 2"/>
    <property type="match status" value="1"/>
</dbReference>
<dbReference type="Pfam" id="PF00440">
    <property type="entry name" value="TetR_N"/>
    <property type="match status" value="1"/>
</dbReference>
<dbReference type="PANTHER" id="PTHR43479">
    <property type="entry name" value="ACREF/ENVCD OPERON REPRESSOR-RELATED"/>
    <property type="match status" value="1"/>
</dbReference>
<sequence>MENKVRKTNTVGDIKKAFVNLINEKGIRDINVTDITRMAGIGRGTFYTHFTDINDLLENIESELMDKLETDLSDVIPDAMQWLIVEKGARVPAPFIIETLNNFYQNREMIAALLSEQGDPYFLNKVKKIIFADLDQSVNRLDEQIEVNDDIPLDYAREFVIDELMGIIVYWISKPEPEEPRVVAQTIAKLQHKAPINVFTKQKGKLDHE</sequence>
<feature type="DNA-binding region" description="H-T-H motif" evidence="2">
    <location>
        <begin position="31"/>
        <end position="50"/>
    </location>
</feature>
<dbReference type="SUPFAM" id="SSF46689">
    <property type="entry name" value="Homeodomain-like"/>
    <property type="match status" value="1"/>
</dbReference>
<dbReference type="PANTHER" id="PTHR43479:SF7">
    <property type="entry name" value="TETR-FAMILY TRANSCRIPTIONAL REGULATOR"/>
    <property type="match status" value="1"/>
</dbReference>
<organism evidence="4 5">
    <name type="scientific">Fructilactobacillus sanfranciscensis</name>
    <name type="common">Lactobacillus sanfranciscensis</name>
    <dbReference type="NCBI Taxonomy" id="1625"/>
    <lineage>
        <taxon>Bacteria</taxon>
        <taxon>Bacillati</taxon>
        <taxon>Bacillota</taxon>
        <taxon>Bacilli</taxon>
        <taxon>Lactobacillales</taxon>
        <taxon>Lactobacillaceae</taxon>
        <taxon>Fructilactobacillus</taxon>
    </lineage>
</organism>
<evidence type="ECO:0000256" key="1">
    <source>
        <dbReference type="ARBA" id="ARBA00023125"/>
    </source>
</evidence>
<dbReference type="InterPro" id="IPR009057">
    <property type="entry name" value="Homeodomain-like_sf"/>
</dbReference>
<dbReference type="AlphaFoldDB" id="A0A5C4TJS7"/>
<dbReference type="RefSeq" id="WP_103428966.1">
    <property type="nucleotide sequence ID" value="NZ_CP168673.1"/>
</dbReference>
<dbReference type="GO" id="GO:0003677">
    <property type="term" value="F:DNA binding"/>
    <property type="evidence" value="ECO:0007669"/>
    <property type="project" value="UniProtKB-UniRule"/>
</dbReference>
<reference evidence="4 5" key="1">
    <citation type="submission" date="2018-05" db="EMBL/GenBank/DDBJ databases">
        <title>Lactobacillus sanfranciscensis Ah4 draft denome sequence.</title>
        <authorList>
            <person name="Zhang G."/>
        </authorList>
    </citation>
    <scope>NUCLEOTIDE SEQUENCE [LARGE SCALE GENOMIC DNA]</scope>
    <source>
        <strain evidence="4 5">Ah4</strain>
    </source>
</reference>
<dbReference type="Pfam" id="PF14278">
    <property type="entry name" value="TetR_C_8"/>
    <property type="match status" value="1"/>
</dbReference>
<dbReference type="Proteomes" id="UP000313312">
    <property type="component" value="Unassembled WGS sequence"/>
</dbReference>
<dbReference type="EMBL" id="QFCR01000018">
    <property type="protein sequence ID" value="TNK90093.1"/>
    <property type="molecule type" value="Genomic_DNA"/>
</dbReference>
<comment type="caution">
    <text evidence="4">The sequence shown here is derived from an EMBL/GenBank/DDBJ whole genome shotgun (WGS) entry which is preliminary data.</text>
</comment>
<dbReference type="PROSITE" id="PS50977">
    <property type="entry name" value="HTH_TETR_2"/>
    <property type="match status" value="1"/>
</dbReference>
<evidence type="ECO:0000313" key="4">
    <source>
        <dbReference type="EMBL" id="TNK90093.1"/>
    </source>
</evidence>
<dbReference type="InterPro" id="IPR039532">
    <property type="entry name" value="TetR_C_Firmicutes"/>
</dbReference>
<keyword evidence="1 2" id="KW-0238">DNA-binding</keyword>
<gene>
    <name evidence="4" type="ORF">DID87_05475</name>
</gene>
<proteinExistence type="predicted"/>
<feature type="domain" description="HTH tetR-type" evidence="3">
    <location>
        <begin position="8"/>
        <end position="68"/>
    </location>
</feature>
<name>A0A5C4TJS7_FRUSA</name>
<protein>
    <submittedName>
        <fullName evidence="4">TetR/AcrR family transcriptional regulator</fullName>
    </submittedName>
</protein>
<accession>A0A5C4TJS7</accession>
<evidence type="ECO:0000313" key="5">
    <source>
        <dbReference type="Proteomes" id="UP000313312"/>
    </source>
</evidence>
<evidence type="ECO:0000256" key="2">
    <source>
        <dbReference type="PROSITE-ProRule" id="PRU00335"/>
    </source>
</evidence>